<evidence type="ECO:0000313" key="1">
    <source>
        <dbReference type="EMBL" id="KAL0151500.1"/>
    </source>
</evidence>
<feature type="non-terminal residue" evidence="1">
    <location>
        <position position="1"/>
    </location>
</feature>
<sequence>SSMVLALVRIVTGSDLAWYGPDPALYWTRTGMEPSQIRPSFGPNHHIEVHIWAGAGPVLVQMQKNGSEPVLTRCAKGDRPESVVQIWPRTFDG</sequence>
<evidence type="ECO:0000313" key="2">
    <source>
        <dbReference type="Proteomes" id="UP001529510"/>
    </source>
</evidence>
<organism evidence="1 2">
    <name type="scientific">Cirrhinus mrigala</name>
    <name type="common">Mrigala</name>
    <dbReference type="NCBI Taxonomy" id="683832"/>
    <lineage>
        <taxon>Eukaryota</taxon>
        <taxon>Metazoa</taxon>
        <taxon>Chordata</taxon>
        <taxon>Craniata</taxon>
        <taxon>Vertebrata</taxon>
        <taxon>Euteleostomi</taxon>
        <taxon>Actinopterygii</taxon>
        <taxon>Neopterygii</taxon>
        <taxon>Teleostei</taxon>
        <taxon>Ostariophysi</taxon>
        <taxon>Cypriniformes</taxon>
        <taxon>Cyprinidae</taxon>
        <taxon>Labeoninae</taxon>
        <taxon>Labeonini</taxon>
        <taxon>Cirrhinus</taxon>
    </lineage>
</organism>
<gene>
    <name evidence="1" type="ORF">M9458_053152</name>
</gene>
<proteinExistence type="predicted"/>
<name>A0ABD0MR71_CIRMR</name>
<dbReference type="EMBL" id="JAMKFB020000241">
    <property type="protein sequence ID" value="KAL0151500.1"/>
    <property type="molecule type" value="Genomic_DNA"/>
</dbReference>
<dbReference type="AlphaFoldDB" id="A0ABD0MR71"/>
<dbReference type="Proteomes" id="UP001529510">
    <property type="component" value="Unassembled WGS sequence"/>
</dbReference>
<keyword evidence="2" id="KW-1185">Reference proteome</keyword>
<feature type="non-terminal residue" evidence="1">
    <location>
        <position position="93"/>
    </location>
</feature>
<comment type="caution">
    <text evidence="1">The sequence shown here is derived from an EMBL/GenBank/DDBJ whole genome shotgun (WGS) entry which is preliminary data.</text>
</comment>
<reference evidence="1 2" key="1">
    <citation type="submission" date="2024-05" db="EMBL/GenBank/DDBJ databases">
        <title>Genome sequencing and assembly of Indian major carp, Cirrhinus mrigala (Hamilton, 1822).</title>
        <authorList>
            <person name="Mohindra V."/>
            <person name="Chowdhury L.M."/>
            <person name="Lal K."/>
            <person name="Jena J.K."/>
        </authorList>
    </citation>
    <scope>NUCLEOTIDE SEQUENCE [LARGE SCALE GENOMIC DNA]</scope>
    <source>
        <strain evidence="1">CM1030</strain>
        <tissue evidence="1">Blood</tissue>
    </source>
</reference>
<protein>
    <submittedName>
        <fullName evidence="1">Uncharacterized protein</fullName>
    </submittedName>
</protein>
<accession>A0ABD0MR71</accession>